<dbReference type="AlphaFoldDB" id="T0YD91"/>
<reference evidence="2" key="1">
    <citation type="submission" date="2013-08" db="EMBL/GenBank/DDBJ databases">
        <authorList>
            <person name="Mendez C."/>
            <person name="Richter M."/>
            <person name="Ferrer M."/>
            <person name="Sanchez J."/>
        </authorList>
    </citation>
    <scope>NUCLEOTIDE SEQUENCE</scope>
</reference>
<dbReference type="Gene3D" id="2.40.110.20">
    <property type="match status" value="1"/>
</dbReference>
<dbReference type="EMBL" id="AUZY01012457">
    <property type="protein sequence ID" value="EQD29757.1"/>
    <property type="molecule type" value="Genomic_DNA"/>
</dbReference>
<name>T0YD91_9ZZZZ</name>
<dbReference type="PANTHER" id="PTHR42707">
    <property type="entry name" value="ACYL-COA DEHYDROGENASE"/>
    <property type="match status" value="1"/>
</dbReference>
<dbReference type="PANTHER" id="PTHR42707:SF2">
    <property type="entry name" value="ACD11 DEHYDROGENASE"/>
    <property type="match status" value="1"/>
</dbReference>
<dbReference type="InterPro" id="IPR006091">
    <property type="entry name" value="Acyl-CoA_Oxase/DH_mid-dom"/>
</dbReference>
<feature type="non-terminal residue" evidence="2">
    <location>
        <position position="208"/>
    </location>
</feature>
<sequence length="208" mass="22213">MEPLGFEVDRYARPRLEAHDPLGQDVGRVVLSSGHRDGLRRLYEFGVVADPLTGAQRFPFTFALMHEVAEVGFLCSVTVTLTTLVLLARYGGPGVRESMLPPLLQGGGLAQGATWATEAHGGSDLGANTSVARPTANGLWELRGEKYFCSNVGAAFALVSGRLEGGPPGIRGLRLFVVPAKRTDGQANFQVRRLKDKLGTLTVPTGEV</sequence>
<dbReference type="Pfam" id="PF02770">
    <property type="entry name" value="Acyl-CoA_dh_M"/>
    <property type="match status" value="1"/>
</dbReference>
<gene>
    <name evidence="2" type="ORF">B1B_18605</name>
</gene>
<protein>
    <submittedName>
        <fullName evidence="2">Acyl-CoA dehydrogenase domain-containing protein</fullName>
    </submittedName>
</protein>
<comment type="caution">
    <text evidence="2">The sequence shown here is derived from an EMBL/GenBank/DDBJ whole genome shotgun (WGS) entry which is preliminary data.</text>
</comment>
<dbReference type="SUPFAM" id="SSF56645">
    <property type="entry name" value="Acyl-CoA dehydrogenase NM domain-like"/>
    <property type="match status" value="1"/>
</dbReference>
<dbReference type="GO" id="GO:0003995">
    <property type="term" value="F:acyl-CoA dehydrogenase activity"/>
    <property type="evidence" value="ECO:0007669"/>
    <property type="project" value="TreeGrafter"/>
</dbReference>
<dbReference type="InterPro" id="IPR009100">
    <property type="entry name" value="AcylCoA_DH/oxidase_NM_dom_sf"/>
</dbReference>
<proteinExistence type="predicted"/>
<reference evidence="2" key="2">
    <citation type="journal article" date="2014" name="ISME J.">
        <title>Microbial stratification in low pH oxic and suboxic macroscopic growths along an acid mine drainage.</title>
        <authorList>
            <person name="Mendez-Garcia C."/>
            <person name="Mesa V."/>
            <person name="Sprenger R.R."/>
            <person name="Richter M."/>
            <person name="Diez M.S."/>
            <person name="Solano J."/>
            <person name="Bargiela R."/>
            <person name="Golyshina O.V."/>
            <person name="Manteca A."/>
            <person name="Ramos J.L."/>
            <person name="Gallego J.R."/>
            <person name="Llorente I."/>
            <person name="Martins Dos Santos V.A."/>
            <person name="Jensen O.N."/>
            <person name="Pelaez A.I."/>
            <person name="Sanchez J."/>
            <person name="Ferrer M."/>
        </authorList>
    </citation>
    <scope>NUCLEOTIDE SEQUENCE</scope>
</reference>
<feature type="domain" description="Acyl-CoA oxidase/dehydrogenase middle" evidence="1">
    <location>
        <begin position="113"/>
        <end position="208"/>
    </location>
</feature>
<evidence type="ECO:0000313" key="2">
    <source>
        <dbReference type="EMBL" id="EQD29757.1"/>
    </source>
</evidence>
<dbReference type="InterPro" id="IPR052904">
    <property type="entry name" value="Acyl-CoA_dehydrogenase-like"/>
</dbReference>
<accession>T0YD91</accession>
<evidence type="ECO:0000259" key="1">
    <source>
        <dbReference type="Pfam" id="PF02770"/>
    </source>
</evidence>
<organism evidence="2">
    <name type="scientific">mine drainage metagenome</name>
    <dbReference type="NCBI Taxonomy" id="410659"/>
    <lineage>
        <taxon>unclassified sequences</taxon>
        <taxon>metagenomes</taxon>
        <taxon>ecological metagenomes</taxon>
    </lineage>
</organism>